<proteinExistence type="predicted"/>
<evidence type="ECO:0000313" key="3">
    <source>
        <dbReference type="EMBL" id="TQL56823.1"/>
    </source>
</evidence>
<protein>
    <submittedName>
        <fullName evidence="3">Uncharacterized protein DUF4396</fullName>
    </submittedName>
</protein>
<organism evidence="3 4">
    <name type="scientific">Oryzihumus leptocrescens</name>
    <dbReference type="NCBI Taxonomy" id="297536"/>
    <lineage>
        <taxon>Bacteria</taxon>
        <taxon>Bacillati</taxon>
        <taxon>Actinomycetota</taxon>
        <taxon>Actinomycetes</taxon>
        <taxon>Micrococcales</taxon>
        <taxon>Intrasporangiaceae</taxon>
        <taxon>Oryzihumus</taxon>
    </lineage>
</organism>
<name>A0A542Z901_9MICO</name>
<evidence type="ECO:0000256" key="1">
    <source>
        <dbReference type="SAM" id="Phobius"/>
    </source>
</evidence>
<sequence>MTADHHSSGPLTRQAVQATLHCLTGCAIGEVLGMVLATWWGWSNGPSVALAIVLAFGFGYSLTLVPLVRAGLGWRRATRLALAADTLSIVTMEVMDTAVVLVVPGAMAAGLTDALFWTSLAVSLVVAFVVTVPVNRWLIARGRGHAVVHAHH</sequence>
<dbReference type="InterPro" id="IPR025509">
    <property type="entry name" value="DUF4396"/>
</dbReference>
<comment type="caution">
    <text evidence="3">The sequence shown here is derived from an EMBL/GenBank/DDBJ whole genome shotgun (WGS) entry which is preliminary data.</text>
</comment>
<keyword evidence="4" id="KW-1185">Reference proteome</keyword>
<accession>A0A542Z901</accession>
<feature type="transmembrane region" description="Helical" evidence="1">
    <location>
        <begin position="48"/>
        <end position="68"/>
    </location>
</feature>
<reference evidence="3 4" key="1">
    <citation type="submission" date="2019-06" db="EMBL/GenBank/DDBJ databases">
        <title>Sequencing the genomes of 1000 actinobacteria strains.</title>
        <authorList>
            <person name="Klenk H.-P."/>
        </authorList>
    </citation>
    <scope>NUCLEOTIDE SEQUENCE [LARGE SCALE GENOMIC DNA]</scope>
    <source>
        <strain evidence="3 4">DSM 18082</strain>
    </source>
</reference>
<feature type="domain" description="DUF4396" evidence="2">
    <location>
        <begin position="13"/>
        <end position="143"/>
    </location>
</feature>
<dbReference type="Proteomes" id="UP000319514">
    <property type="component" value="Unassembled WGS sequence"/>
</dbReference>
<gene>
    <name evidence="3" type="ORF">FB474_3584</name>
</gene>
<keyword evidence="1" id="KW-0812">Transmembrane</keyword>
<dbReference type="EMBL" id="VFOQ01000002">
    <property type="protein sequence ID" value="TQL56823.1"/>
    <property type="molecule type" value="Genomic_DNA"/>
</dbReference>
<feature type="transmembrane region" description="Helical" evidence="1">
    <location>
        <begin position="114"/>
        <end position="134"/>
    </location>
</feature>
<dbReference type="AlphaFoldDB" id="A0A542Z901"/>
<feature type="transmembrane region" description="Helical" evidence="1">
    <location>
        <begin position="20"/>
        <end position="42"/>
    </location>
</feature>
<keyword evidence="1" id="KW-0472">Membrane</keyword>
<keyword evidence="1" id="KW-1133">Transmembrane helix</keyword>
<dbReference type="Pfam" id="PF14342">
    <property type="entry name" value="DUF4396"/>
    <property type="match status" value="1"/>
</dbReference>
<dbReference type="RefSeq" id="WP_141790194.1">
    <property type="nucleotide sequence ID" value="NZ_BAAAKX010000008.1"/>
</dbReference>
<evidence type="ECO:0000313" key="4">
    <source>
        <dbReference type="Proteomes" id="UP000319514"/>
    </source>
</evidence>
<evidence type="ECO:0000259" key="2">
    <source>
        <dbReference type="Pfam" id="PF14342"/>
    </source>
</evidence>
<feature type="transmembrane region" description="Helical" evidence="1">
    <location>
        <begin position="80"/>
        <end position="102"/>
    </location>
</feature>
<dbReference type="OrthoDB" id="9784773at2"/>